<feature type="non-terminal residue" evidence="1">
    <location>
        <position position="1"/>
    </location>
</feature>
<proteinExistence type="predicted"/>
<evidence type="ECO:0000313" key="1">
    <source>
        <dbReference type="EMBL" id="CAF4352309.1"/>
    </source>
</evidence>
<sequence>PLVLAILSFPRILFLFTFVCKKLDHRSF</sequence>
<accession>A0A820L2Y4</accession>
<gene>
    <name evidence="1" type="ORF">OKA104_LOCUS48870</name>
</gene>
<dbReference type="Proteomes" id="UP000663881">
    <property type="component" value="Unassembled WGS sequence"/>
</dbReference>
<name>A0A820L2Y4_9BILA</name>
<comment type="caution">
    <text evidence="1">The sequence shown here is derived from an EMBL/GenBank/DDBJ whole genome shotgun (WGS) entry which is preliminary data.</text>
</comment>
<evidence type="ECO:0000313" key="2">
    <source>
        <dbReference type="Proteomes" id="UP000663881"/>
    </source>
</evidence>
<reference evidence="1" key="1">
    <citation type="submission" date="2021-02" db="EMBL/GenBank/DDBJ databases">
        <authorList>
            <person name="Nowell W R."/>
        </authorList>
    </citation>
    <scope>NUCLEOTIDE SEQUENCE</scope>
</reference>
<dbReference type="EMBL" id="CAJOAY010021902">
    <property type="protein sequence ID" value="CAF4352309.1"/>
    <property type="molecule type" value="Genomic_DNA"/>
</dbReference>
<dbReference type="AlphaFoldDB" id="A0A820L2Y4"/>
<organism evidence="1 2">
    <name type="scientific">Adineta steineri</name>
    <dbReference type="NCBI Taxonomy" id="433720"/>
    <lineage>
        <taxon>Eukaryota</taxon>
        <taxon>Metazoa</taxon>
        <taxon>Spiralia</taxon>
        <taxon>Gnathifera</taxon>
        <taxon>Rotifera</taxon>
        <taxon>Eurotatoria</taxon>
        <taxon>Bdelloidea</taxon>
        <taxon>Adinetida</taxon>
        <taxon>Adinetidae</taxon>
        <taxon>Adineta</taxon>
    </lineage>
</organism>
<protein>
    <submittedName>
        <fullName evidence="1">Uncharacterized protein</fullName>
    </submittedName>
</protein>